<evidence type="ECO:0000313" key="3">
    <source>
        <dbReference type="EMBL" id="TXK10185.1"/>
    </source>
</evidence>
<proteinExistence type="predicted"/>
<reference evidence="3 4" key="1">
    <citation type="submission" date="2019-08" db="EMBL/GenBank/DDBJ databases">
        <authorList>
            <person name="Dong K."/>
        </authorList>
    </citation>
    <scope>NUCLEOTIDE SEQUENCE [LARGE SCALE GENOMIC DNA]</scope>
    <source>
        <strain evidence="3 4">JCM14558</strain>
    </source>
</reference>
<evidence type="ECO:0000256" key="2">
    <source>
        <dbReference type="SAM" id="Phobius"/>
    </source>
</evidence>
<organism evidence="3 4">
    <name type="scientific">Microbacterium hatanonis</name>
    <dbReference type="NCBI Taxonomy" id="404366"/>
    <lineage>
        <taxon>Bacteria</taxon>
        <taxon>Bacillati</taxon>
        <taxon>Actinomycetota</taxon>
        <taxon>Actinomycetes</taxon>
        <taxon>Micrococcales</taxon>
        <taxon>Microbacteriaceae</taxon>
        <taxon>Microbacterium</taxon>
    </lineage>
</organism>
<evidence type="ECO:0000256" key="1">
    <source>
        <dbReference type="SAM" id="MobiDB-lite"/>
    </source>
</evidence>
<comment type="caution">
    <text evidence="3">The sequence shown here is derived from an EMBL/GenBank/DDBJ whole genome shotgun (WGS) entry which is preliminary data.</text>
</comment>
<keyword evidence="4" id="KW-1185">Reference proteome</keyword>
<dbReference type="EMBL" id="VRSV01000002">
    <property type="protein sequence ID" value="TXK10185.1"/>
    <property type="molecule type" value="Genomic_DNA"/>
</dbReference>
<dbReference type="Proteomes" id="UP000321034">
    <property type="component" value="Unassembled WGS sequence"/>
</dbReference>
<feature type="region of interest" description="Disordered" evidence="1">
    <location>
        <begin position="23"/>
        <end position="117"/>
    </location>
</feature>
<accession>A0A5C8HYK8</accession>
<evidence type="ECO:0000313" key="4">
    <source>
        <dbReference type="Proteomes" id="UP000321034"/>
    </source>
</evidence>
<feature type="transmembrane region" description="Helical" evidence="2">
    <location>
        <begin position="186"/>
        <end position="209"/>
    </location>
</feature>
<sequence length="212" mass="22604">MSERDADADADADDVTIWAGRLRAWPNAPHEGQQDAPPPVDDETVLARRRAAEEPTVLARRASPAAPVEPGPPAEAVDDVTVPGRRRLAASDDEPDDDTAPGSRERARPAVVPAARVRQSEVRAAQGLPEERKARVPSSDDREIYRPRPVESEVVTRAAPTRREPQASVDVAAASASRARRDRRRALAAIVVGALAAGLAIVAVVWAIVVPA</sequence>
<keyword evidence="2" id="KW-1133">Transmembrane helix</keyword>
<dbReference type="OrthoDB" id="5073894at2"/>
<keyword evidence="2" id="KW-0812">Transmembrane</keyword>
<gene>
    <name evidence="3" type="ORF">FVP77_15135</name>
</gene>
<name>A0A5C8HYK8_9MICO</name>
<protein>
    <submittedName>
        <fullName evidence="3">Uncharacterized protein</fullName>
    </submittedName>
</protein>
<keyword evidence="2" id="KW-0472">Membrane</keyword>
<dbReference type="AlphaFoldDB" id="A0A5C8HYK8"/>
<dbReference type="RefSeq" id="WP_147895383.1">
    <property type="nucleotide sequence ID" value="NZ_BAAANR010000001.1"/>
</dbReference>